<dbReference type="InterPro" id="IPR050172">
    <property type="entry name" value="SsuD_RutA_monooxygenase"/>
</dbReference>
<dbReference type="InterPro" id="IPR036661">
    <property type="entry name" value="Luciferase-like_sf"/>
</dbReference>
<evidence type="ECO:0000256" key="2">
    <source>
        <dbReference type="ARBA" id="ARBA00022643"/>
    </source>
</evidence>
<dbReference type="EMBL" id="VBAK01000118">
    <property type="protein sequence ID" value="TMI89834.1"/>
    <property type="molecule type" value="Genomic_DNA"/>
</dbReference>
<keyword evidence="3" id="KW-0560">Oxidoreductase</keyword>
<dbReference type="GO" id="GO:0008726">
    <property type="term" value="F:alkanesulfonate monooxygenase activity"/>
    <property type="evidence" value="ECO:0007669"/>
    <property type="project" value="TreeGrafter"/>
</dbReference>
<sequence length="297" mass="32566">MKVGVVFPQTEIGRDPTAAADFARAAEDAGYHHLVVYDHVLGAVPRGSGWVGYTHRDQFHEPFVLFGHLAAVTRRLELVTGILVLPQRETAVVAKQAAEVDVLSGGRLRLGVGVGWNSVEFEALGQDFHSRGARIEEQIAVLRALWTQEVVTFEGRWHRITQAGLNPLPVQRPIPIWMGGESDTVLRRIARLADGWLAGGTLRTPSSRLPETPGGYPAMVDRLRRYALEAGRDPAAIGLECRINYASGPAEWTRLAAEWRRVGGTHLSVNTMRAGLATPQAHLEAIRRAWEVLAGAF</sequence>
<organism evidence="6 7">
    <name type="scientific">Candidatus Segetimicrobium genomatis</name>
    <dbReference type="NCBI Taxonomy" id="2569760"/>
    <lineage>
        <taxon>Bacteria</taxon>
        <taxon>Bacillati</taxon>
        <taxon>Candidatus Sysuimicrobiota</taxon>
        <taxon>Candidatus Sysuimicrobiia</taxon>
        <taxon>Candidatus Sysuimicrobiales</taxon>
        <taxon>Candidatus Segetimicrobiaceae</taxon>
        <taxon>Candidatus Segetimicrobium</taxon>
    </lineage>
</organism>
<evidence type="ECO:0000259" key="5">
    <source>
        <dbReference type="Pfam" id="PF00296"/>
    </source>
</evidence>
<protein>
    <submittedName>
        <fullName evidence="6">LLM class F420-dependent oxidoreductase</fullName>
    </submittedName>
</protein>
<dbReference type="Pfam" id="PF00296">
    <property type="entry name" value="Bac_luciferase"/>
    <property type="match status" value="1"/>
</dbReference>
<evidence type="ECO:0000256" key="1">
    <source>
        <dbReference type="ARBA" id="ARBA00022630"/>
    </source>
</evidence>
<dbReference type="InterPro" id="IPR019921">
    <property type="entry name" value="Lucif-like_OxRdtase_Rv2161c"/>
</dbReference>
<feature type="domain" description="Luciferase-like" evidence="5">
    <location>
        <begin position="13"/>
        <end position="258"/>
    </location>
</feature>
<dbReference type="AlphaFoldDB" id="A0A537K255"/>
<evidence type="ECO:0000313" key="7">
    <source>
        <dbReference type="Proteomes" id="UP000318509"/>
    </source>
</evidence>
<proteinExistence type="predicted"/>
<dbReference type="Proteomes" id="UP000318509">
    <property type="component" value="Unassembled WGS sequence"/>
</dbReference>
<comment type="caution">
    <text evidence="6">The sequence shown here is derived from an EMBL/GenBank/DDBJ whole genome shotgun (WGS) entry which is preliminary data.</text>
</comment>
<gene>
    <name evidence="6" type="ORF">E6H00_08770</name>
</gene>
<name>A0A537K255_9BACT</name>
<evidence type="ECO:0000256" key="4">
    <source>
        <dbReference type="ARBA" id="ARBA00023033"/>
    </source>
</evidence>
<dbReference type="GO" id="GO:0046306">
    <property type="term" value="P:alkanesulfonate catabolic process"/>
    <property type="evidence" value="ECO:0007669"/>
    <property type="project" value="TreeGrafter"/>
</dbReference>
<keyword evidence="4" id="KW-0503">Monooxygenase</keyword>
<keyword evidence="2" id="KW-0288">FMN</keyword>
<accession>A0A537K255</accession>
<dbReference type="NCBIfam" id="TIGR03619">
    <property type="entry name" value="F420_Rv2161c"/>
    <property type="match status" value="1"/>
</dbReference>
<reference evidence="6 7" key="1">
    <citation type="journal article" date="2019" name="Nat. Microbiol.">
        <title>Mediterranean grassland soil C-N compound turnover is dependent on rainfall and depth, and is mediated by genomically divergent microorganisms.</title>
        <authorList>
            <person name="Diamond S."/>
            <person name="Andeer P.F."/>
            <person name="Li Z."/>
            <person name="Crits-Christoph A."/>
            <person name="Burstein D."/>
            <person name="Anantharaman K."/>
            <person name="Lane K.R."/>
            <person name="Thomas B.C."/>
            <person name="Pan C."/>
            <person name="Northen T.R."/>
            <person name="Banfield J.F."/>
        </authorList>
    </citation>
    <scope>NUCLEOTIDE SEQUENCE [LARGE SCALE GENOMIC DNA]</scope>
    <source>
        <strain evidence="6">NP_3</strain>
    </source>
</reference>
<dbReference type="PANTHER" id="PTHR42847">
    <property type="entry name" value="ALKANESULFONATE MONOOXYGENASE"/>
    <property type="match status" value="1"/>
</dbReference>
<dbReference type="PANTHER" id="PTHR42847:SF4">
    <property type="entry name" value="ALKANESULFONATE MONOOXYGENASE-RELATED"/>
    <property type="match status" value="1"/>
</dbReference>
<keyword evidence="1" id="KW-0285">Flavoprotein</keyword>
<dbReference type="InterPro" id="IPR011251">
    <property type="entry name" value="Luciferase-like_dom"/>
</dbReference>
<evidence type="ECO:0000313" key="6">
    <source>
        <dbReference type="EMBL" id="TMI89834.1"/>
    </source>
</evidence>
<dbReference type="SUPFAM" id="SSF51679">
    <property type="entry name" value="Bacterial luciferase-like"/>
    <property type="match status" value="1"/>
</dbReference>
<evidence type="ECO:0000256" key="3">
    <source>
        <dbReference type="ARBA" id="ARBA00023002"/>
    </source>
</evidence>
<dbReference type="Gene3D" id="3.20.20.30">
    <property type="entry name" value="Luciferase-like domain"/>
    <property type="match status" value="1"/>
</dbReference>